<evidence type="ECO:0000256" key="9">
    <source>
        <dbReference type="ARBA" id="ARBA00022741"/>
    </source>
</evidence>
<dbReference type="PANTHER" id="PTHR45339">
    <property type="entry name" value="HYBRID SIGNAL TRANSDUCTION HISTIDINE KINASE J"/>
    <property type="match status" value="1"/>
</dbReference>
<dbReference type="Proteomes" id="UP000010474">
    <property type="component" value="Chromosome"/>
</dbReference>
<dbReference type="InterPro" id="IPR011006">
    <property type="entry name" value="CheY-like_superfamily"/>
</dbReference>
<comment type="subcellular location">
    <subcellularLocation>
        <location evidence="2">Cell membrane</location>
        <topology evidence="2">Multi-pass membrane protein</topology>
    </subcellularLocation>
</comment>
<dbReference type="EMBL" id="CP003659">
    <property type="protein sequence ID" value="AFZ57874.1"/>
    <property type="molecule type" value="Genomic_DNA"/>
</dbReference>
<evidence type="ECO:0000256" key="11">
    <source>
        <dbReference type="ARBA" id="ARBA00022840"/>
    </source>
</evidence>
<keyword evidence="23" id="KW-1185">Reference proteome</keyword>
<dbReference type="InterPro" id="IPR036097">
    <property type="entry name" value="HisK_dim/P_sf"/>
</dbReference>
<organism evidence="22 23">
    <name type="scientific">Anabaena cylindrica (strain ATCC 27899 / PCC 7122)</name>
    <dbReference type="NCBI Taxonomy" id="272123"/>
    <lineage>
        <taxon>Bacteria</taxon>
        <taxon>Bacillati</taxon>
        <taxon>Cyanobacteriota</taxon>
        <taxon>Cyanophyceae</taxon>
        <taxon>Nostocales</taxon>
        <taxon>Nostocaceae</taxon>
        <taxon>Anabaena</taxon>
    </lineage>
</organism>
<dbReference type="SUPFAM" id="SSF55874">
    <property type="entry name" value="ATPase domain of HSP90 chaperone/DNA topoisomerase II/histidine kinase"/>
    <property type="match status" value="1"/>
</dbReference>
<dbReference type="GO" id="GO:0000155">
    <property type="term" value="F:phosphorelay sensor kinase activity"/>
    <property type="evidence" value="ECO:0007669"/>
    <property type="project" value="InterPro"/>
</dbReference>
<dbReference type="OrthoDB" id="5389090at2"/>
<evidence type="ECO:0000259" key="20">
    <source>
        <dbReference type="PROSITE" id="PS50109"/>
    </source>
</evidence>
<evidence type="ECO:0000256" key="6">
    <source>
        <dbReference type="ARBA" id="ARBA00022553"/>
    </source>
</evidence>
<dbReference type="SUPFAM" id="SSF47384">
    <property type="entry name" value="Homodimeric domain of signal transducing histidine kinase"/>
    <property type="match status" value="1"/>
</dbReference>
<feature type="transmembrane region" description="Helical" evidence="19">
    <location>
        <begin position="245"/>
        <end position="264"/>
    </location>
</feature>
<feature type="transmembrane region" description="Helical" evidence="19">
    <location>
        <begin position="209"/>
        <end position="225"/>
    </location>
</feature>
<evidence type="ECO:0000256" key="3">
    <source>
        <dbReference type="ARBA" id="ARBA00006402"/>
    </source>
</evidence>
<evidence type="ECO:0000256" key="1">
    <source>
        <dbReference type="ARBA" id="ARBA00000085"/>
    </source>
</evidence>
<dbReference type="PANTHER" id="PTHR45339:SF1">
    <property type="entry name" value="HYBRID SIGNAL TRANSDUCTION HISTIDINE KINASE J"/>
    <property type="match status" value="1"/>
</dbReference>
<keyword evidence="13" id="KW-0902">Two-component regulatory system</keyword>
<dbReference type="eggNOG" id="COG3447">
    <property type="taxonomic scope" value="Bacteria"/>
</dbReference>
<dbReference type="InterPro" id="IPR001789">
    <property type="entry name" value="Sig_transdc_resp-reg_receiver"/>
</dbReference>
<evidence type="ECO:0000256" key="5">
    <source>
        <dbReference type="ARBA" id="ARBA00022475"/>
    </source>
</evidence>
<dbReference type="SMART" id="SM00387">
    <property type="entry name" value="HATPase_c"/>
    <property type="match status" value="1"/>
</dbReference>
<evidence type="ECO:0000256" key="2">
    <source>
        <dbReference type="ARBA" id="ARBA00004651"/>
    </source>
</evidence>
<dbReference type="FunFam" id="1.10.287.130:FF:000002">
    <property type="entry name" value="Two-component osmosensing histidine kinase"/>
    <property type="match status" value="1"/>
</dbReference>
<dbReference type="PROSITE" id="PS50110">
    <property type="entry name" value="RESPONSE_REGULATORY"/>
    <property type="match status" value="1"/>
</dbReference>
<evidence type="ECO:0000256" key="19">
    <source>
        <dbReference type="SAM" id="Phobius"/>
    </source>
</evidence>
<keyword evidence="5" id="KW-1003">Cell membrane</keyword>
<keyword evidence="11" id="KW-0067">ATP-binding</keyword>
<dbReference type="CDD" id="cd00082">
    <property type="entry name" value="HisKA"/>
    <property type="match status" value="1"/>
</dbReference>
<evidence type="ECO:0000259" key="21">
    <source>
        <dbReference type="PROSITE" id="PS50110"/>
    </source>
</evidence>
<dbReference type="Gene3D" id="3.30.565.10">
    <property type="entry name" value="Histidine kinase-like ATPase, C-terminal domain"/>
    <property type="match status" value="1"/>
</dbReference>
<dbReference type="InterPro" id="IPR005467">
    <property type="entry name" value="His_kinase_dom"/>
</dbReference>
<feature type="modified residue" description="4-aspartylphosphate" evidence="18">
    <location>
        <position position="689"/>
    </location>
</feature>
<evidence type="ECO:0000256" key="13">
    <source>
        <dbReference type="ARBA" id="ARBA00023012"/>
    </source>
</evidence>
<proteinExistence type="inferred from homology"/>
<evidence type="ECO:0000256" key="4">
    <source>
        <dbReference type="ARBA" id="ARBA00012438"/>
    </source>
</evidence>
<dbReference type="GO" id="GO:0005886">
    <property type="term" value="C:plasma membrane"/>
    <property type="evidence" value="ECO:0007669"/>
    <property type="project" value="UniProtKB-SubCell"/>
</dbReference>
<evidence type="ECO:0000256" key="10">
    <source>
        <dbReference type="ARBA" id="ARBA00022777"/>
    </source>
</evidence>
<dbReference type="AlphaFoldDB" id="K9ZGJ5"/>
<gene>
    <name evidence="22" type="ordered locus">Anacy_2422</name>
</gene>
<evidence type="ECO:0000256" key="14">
    <source>
        <dbReference type="ARBA" id="ARBA00023136"/>
    </source>
</evidence>
<dbReference type="EC" id="2.7.13.3" evidence="4"/>
<feature type="transmembrane region" description="Helical" evidence="19">
    <location>
        <begin position="135"/>
        <end position="159"/>
    </location>
</feature>
<dbReference type="InterPro" id="IPR004358">
    <property type="entry name" value="Sig_transdc_His_kin-like_C"/>
</dbReference>
<feature type="domain" description="Response regulatory" evidence="21">
    <location>
        <begin position="640"/>
        <end position="755"/>
    </location>
</feature>
<keyword evidence="7" id="KW-0808">Transferase</keyword>
<keyword evidence="9" id="KW-0547">Nucleotide-binding</keyword>
<evidence type="ECO:0000256" key="18">
    <source>
        <dbReference type="PROSITE-ProRule" id="PRU00169"/>
    </source>
</evidence>
<dbReference type="CDD" id="cd17546">
    <property type="entry name" value="REC_hyHK_CKI1_RcsC-like"/>
    <property type="match status" value="1"/>
</dbReference>
<accession>K9ZGJ5</accession>
<dbReference type="CDD" id="cd16922">
    <property type="entry name" value="HATPase_EvgS-ArcB-TorS-like"/>
    <property type="match status" value="1"/>
</dbReference>
<keyword evidence="14 19" id="KW-0472">Membrane</keyword>
<evidence type="ECO:0000313" key="23">
    <source>
        <dbReference type="Proteomes" id="UP000010474"/>
    </source>
</evidence>
<reference evidence="23" key="1">
    <citation type="journal article" date="2013" name="Proc. Natl. Acad. Sci. U.S.A.">
        <title>Improving the coverage of the cyanobacterial phylum using diversity-driven genome sequencing.</title>
        <authorList>
            <person name="Shih P.M."/>
            <person name="Wu D."/>
            <person name="Latifi A."/>
            <person name="Axen S.D."/>
            <person name="Fewer D.P."/>
            <person name="Talla E."/>
            <person name="Calteau A."/>
            <person name="Cai F."/>
            <person name="Tandeau de Marsac N."/>
            <person name="Rippka R."/>
            <person name="Herdman M."/>
            <person name="Sivonen K."/>
            <person name="Coursin T."/>
            <person name="Laurent T."/>
            <person name="Goodwin L."/>
            <person name="Nolan M."/>
            <person name="Davenport K.W."/>
            <person name="Han C.S."/>
            <person name="Rubin E.M."/>
            <person name="Eisen J.A."/>
            <person name="Woyke T."/>
            <person name="Gugger M."/>
            <person name="Kerfeld C.A."/>
        </authorList>
    </citation>
    <scope>NUCLEOTIDE SEQUENCE [LARGE SCALE GENOMIC DNA]</scope>
    <source>
        <strain evidence="23">ATCC 27899 / PCC 7122</strain>
    </source>
</reference>
<evidence type="ECO:0000256" key="15">
    <source>
        <dbReference type="ARBA" id="ARBA00064003"/>
    </source>
</evidence>
<dbReference type="InterPro" id="IPR007895">
    <property type="entry name" value="MASE1"/>
</dbReference>
<evidence type="ECO:0000256" key="16">
    <source>
        <dbReference type="ARBA" id="ARBA00068150"/>
    </source>
</evidence>
<dbReference type="STRING" id="272123.Anacy_2422"/>
<dbReference type="SMART" id="SM00388">
    <property type="entry name" value="HisKA"/>
    <property type="match status" value="1"/>
</dbReference>
<keyword evidence="8 19" id="KW-0812">Transmembrane</keyword>
<dbReference type="Pfam" id="PF02518">
    <property type="entry name" value="HATPase_c"/>
    <property type="match status" value="1"/>
</dbReference>
<dbReference type="PRINTS" id="PR00344">
    <property type="entry name" value="BCTRLSENSOR"/>
</dbReference>
<dbReference type="PROSITE" id="PS50109">
    <property type="entry name" value="HIS_KIN"/>
    <property type="match status" value="1"/>
</dbReference>
<keyword evidence="6 18" id="KW-0597">Phosphoprotein</keyword>
<dbReference type="eggNOG" id="COG0745">
    <property type="taxonomic scope" value="Bacteria"/>
</dbReference>
<feature type="transmembrane region" description="Helical" evidence="19">
    <location>
        <begin position="171"/>
        <end position="189"/>
    </location>
</feature>
<dbReference type="RefSeq" id="WP_015214510.1">
    <property type="nucleotide sequence ID" value="NC_019771.1"/>
</dbReference>
<dbReference type="Pfam" id="PF05231">
    <property type="entry name" value="MASE1"/>
    <property type="match status" value="1"/>
</dbReference>
<dbReference type="HOGENOM" id="CLU_000445_114_68_3"/>
<dbReference type="KEGG" id="acy:Anacy_2422"/>
<dbReference type="InterPro" id="IPR003594">
    <property type="entry name" value="HATPase_dom"/>
</dbReference>
<dbReference type="Gene3D" id="3.40.50.2300">
    <property type="match status" value="1"/>
</dbReference>
<comment type="subunit">
    <text evidence="15">At low DSF concentrations, interacts with RpfF.</text>
</comment>
<dbReference type="InterPro" id="IPR036890">
    <property type="entry name" value="HATPase_C_sf"/>
</dbReference>
<dbReference type="GO" id="GO:0005524">
    <property type="term" value="F:ATP binding"/>
    <property type="evidence" value="ECO:0007669"/>
    <property type="project" value="UniProtKB-KW"/>
</dbReference>
<dbReference type="Pfam" id="PF00512">
    <property type="entry name" value="HisKA"/>
    <property type="match status" value="1"/>
</dbReference>
<evidence type="ECO:0000313" key="22">
    <source>
        <dbReference type="EMBL" id="AFZ57874.1"/>
    </source>
</evidence>
<evidence type="ECO:0000256" key="8">
    <source>
        <dbReference type="ARBA" id="ARBA00022692"/>
    </source>
</evidence>
<dbReference type="SUPFAM" id="SSF52172">
    <property type="entry name" value="CheY-like"/>
    <property type="match status" value="1"/>
</dbReference>
<evidence type="ECO:0000256" key="17">
    <source>
        <dbReference type="ARBA" id="ARBA00074306"/>
    </source>
</evidence>
<dbReference type="Pfam" id="PF00072">
    <property type="entry name" value="Response_reg"/>
    <property type="match status" value="1"/>
</dbReference>
<dbReference type="PATRIC" id="fig|272123.3.peg.2634"/>
<dbReference type="InterPro" id="IPR003661">
    <property type="entry name" value="HisK_dim/P_dom"/>
</dbReference>
<sequence>MSIYAHLQLDLFNFRRVAWWKQVIAAIAYYITAQLSHSFTTYPETGSTPIWIPGGIAVGLIAIWGYPLWLGVLIGILSAEFVIYKAWSNLSTLILTLCIVFVATVGKVFATYLIEYLIGNHYFLNRAKDTLQFMIYGCFISHLPVGILCPLLLCIFGKVPWKLYFDVAITWWLSDAFGILIFASLIVAWHKNIISFARLLKRSWLEANIILFLTLVVSNIISRGYNAEYLLVPLLVWTAFRFKELGATILMVIIAVIMATITVQGHSSFTHTSIPISLLLLQSFIACIGMTTLMLNGVLNENNQVKSDLCIANNKLIKQNLKLQELDQQKDAERKQTEKVLIDYNKALEKQLALSQAKEAAETATQAKSEFLANMSHEIRTPMNGVIGMTQLLSMTNLSEEQQDLVHTIRDSGNALLAIINDILDFSKIESRNLELEERYFVLRDLIKSVCILLSEQALNKNINLEYSIQADIPTNIVGDASRLRQILLNLIGNAIKFTHQGHILLSVVENKKRENEVLELIFSIEDTGIGIDSDRLNKLFQPFTQADASISRRYGGTGLGLAISKSLVALMGGKIWVESCGHIGGDPPLNWTAKIQNEYSQGSIFYFTFIAKEILANDFIQEESLAQSATLITTKDHIKILLAEDNKVNQRVALLYLKKIGYNADIANNGIEVLEILEKQFYDVILMDMQMPEMDGITATRIIRQSSKPQPWIIAITANALEEDRNACFNAGMNDFITKPILPGELTAAIKKSVI</sequence>
<feature type="transmembrane region" description="Helical" evidence="19">
    <location>
        <begin position="276"/>
        <end position="299"/>
    </location>
</feature>
<comment type="similarity">
    <text evidence="3">In the N-terminal section; belongs to the phytochrome family.</text>
</comment>
<evidence type="ECO:0000256" key="12">
    <source>
        <dbReference type="ARBA" id="ARBA00022989"/>
    </source>
</evidence>
<feature type="transmembrane region" description="Helical" evidence="19">
    <location>
        <begin position="90"/>
        <end position="114"/>
    </location>
</feature>
<keyword evidence="12 19" id="KW-1133">Transmembrane helix</keyword>
<comment type="catalytic activity">
    <reaction evidence="1">
        <text>ATP + protein L-histidine = ADP + protein N-phospho-L-histidine.</text>
        <dbReference type="EC" id="2.7.13.3"/>
    </reaction>
</comment>
<dbReference type="FunFam" id="3.30.565.10:FF:000010">
    <property type="entry name" value="Sensor histidine kinase RcsC"/>
    <property type="match status" value="1"/>
</dbReference>
<dbReference type="Gene3D" id="1.10.287.130">
    <property type="match status" value="1"/>
</dbReference>
<feature type="domain" description="Histidine kinase" evidence="20">
    <location>
        <begin position="374"/>
        <end position="580"/>
    </location>
</feature>
<evidence type="ECO:0000256" key="7">
    <source>
        <dbReference type="ARBA" id="ARBA00022679"/>
    </source>
</evidence>
<protein>
    <recommendedName>
        <fullName evidence="17">Circadian input-output histidine kinase CikA</fullName>
        <ecNumber evidence="4">2.7.13.3</ecNumber>
    </recommendedName>
    <alternativeName>
        <fullName evidence="16">Sensory/regulatory protein RpfC</fullName>
    </alternativeName>
</protein>
<dbReference type="eggNOG" id="COG2205">
    <property type="taxonomic scope" value="Bacteria"/>
</dbReference>
<feature type="transmembrane region" description="Helical" evidence="19">
    <location>
        <begin position="51"/>
        <end position="84"/>
    </location>
</feature>
<dbReference type="SMART" id="SM00448">
    <property type="entry name" value="REC"/>
    <property type="match status" value="1"/>
</dbReference>
<name>K9ZGJ5_ANACC</name>
<keyword evidence="10 22" id="KW-0418">Kinase</keyword>